<evidence type="ECO:0000313" key="3">
    <source>
        <dbReference type="Proteomes" id="UP000199126"/>
    </source>
</evidence>
<dbReference type="InterPro" id="IPR032466">
    <property type="entry name" value="Metal_Hydrolase"/>
</dbReference>
<dbReference type="GO" id="GO:0016787">
    <property type="term" value="F:hydrolase activity"/>
    <property type="evidence" value="ECO:0007669"/>
    <property type="project" value="InterPro"/>
</dbReference>
<dbReference type="Gene3D" id="3.20.20.140">
    <property type="entry name" value="Metal-dependent hydrolases"/>
    <property type="match status" value="1"/>
</dbReference>
<keyword evidence="3" id="KW-1185">Reference proteome</keyword>
<evidence type="ECO:0000259" key="1">
    <source>
        <dbReference type="Pfam" id="PF04909"/>
    </source>
</evidence>
<accession>A0A1H8PKM7</accession>
<dbReference type="InterPro" id="IPR006680">
    <property type="entry name" value="Amidohydro-rel"/>
</dbReference>
<name>A0A1H8PKM7_9EURY</name>
<feature type="domain" description="Amidohydrolase-related" evidence="1">
    <location>
        <begin position="152"/>
        <end position="297"/>
    </location>
</feature>
<dbReference type="Proteomes" id="UP000199126">
    <property type="component" value="Unassembled WGS sequence"/>
</dbReference>
<dbReference type="AlphaFoldDB" id="A0A1H8PKM7"/>
<gene>
    <name evidence="2" type="ORF">SAMN04487948_102364</name>
</gene>
<dbReference type="SUPFAM" id="SSF51556">
    <property type="entry name" value="Metallo-dependent hydrolases"/>
    <property type="match status" value="1"/>
</dbReference>
<evidence type="ECO:0000313" key="2">
    <source>
        <dbReference type="EMBL" id="SEO42502.1"/>
    </source>
</evidence>
<protein>
    <recommendedName>
        <fullName evidence="1">Amidohydrolase-related domain-containing protein</fullName>
    </recommendedName>
</protein>
<dbReference type="EMBL" id="FODV01000002">
    <property type="protein sequence ID" value="SEO42502.1"/>
    <property type="molecule type" value="Genomic_DNA"/>
</dbReference>
<sequence>MTASGYTASCWHASHACIDRNITDDTEMRTMLELEHGFRVVDVNARLDPDSGAVATRGREITPERLEREMHQAGVVRAVVAPSVRPRSEGYLRANNAVARLSVDRPFLAFARLNGVRDVASGATSRLRNLTVTRKEHHVSPEDVEQYAYDGRFHGFVLDPARDGLPDDAVLDRLDDVSFPVLVYAGEAFPPSAVADYLLDHSFPVVLTSFGGFPLNRELMGEAIDLLDQQDDLYLETSFVRYRAVLERALREHPDRVLFGSGAPETHPDVGVMELLTLDVSEDAMRRAFSKNPSRVVPELGPGGG</sequence>
<organism evidence="2 3">
    <name type="scientific">Halogranum amylolyticum</name>
    <dbReference type="NCBI Taxonomy" id="660520"/>
    <lineage>
        <taxon>Archaea</taxon>
        <taxon>Methanobacteriati</taxon>
        <taxon>Methanobacteriota</taxon>
        <taxon>Stenosarchaea group</taxon>
        <taxon>Halobacteria</taxon>
        <taxon>Halobacteriales</taxon>
        <taxon>Haloferacaceae</taxon>
    </lineage>
</organism>
<dbReference type="Pfam" id="PF04909">
    <property type="entry name" value="Amidohydro_2"/>
    <property type="match status" value="1"/>
</dbReference>
<proteinExistence type="predicted"/>
<reference evidence="3" key="1">
    <citation type="submission" date="2016-10" db="EMBL/GenBank/DDBJ databases">
        <authorList>
            <person name="Varghese N."/>
            <person name="Submissions S."/>
        </authorList>
    </citation>
    <scope>NUCLEOTIDE SEQUENCE [LARGE SCALE GENOMIC DNA]</scope>
    <source>
        <strain evidence="3">CGMCC 1.10121</strain>
    </source>
</reference>